<evidence type="ECO:0000256" key="1">
    <source>
        <dbReference type="SAM" id="Phobius"/>
    </source>
</evidence>
<dbReference type="Proteomes" id="UP000054843">
    <property type="component" value="Unassembled WGS sequence"/>
</dbReference>
<feature type="transmembrane region" description="Helical" evidence="1">
    <location>
        <begin position="45"/>
        <end position="69"/>
    </location>
</feature>
<comment type="caution">
    <text evidence="2">The sequence shown here is derived from an EMBL/GenBank/DDBJ whole genome shotgun (WGS) entry which is preliminary data.</text>
</comment>
<dbReference type="AlphaFoldDB" id="A0A0V1M2N1"/>
<accession>A0A0V1M2N1</accession>
<reference evidence="2 3" key="1">
    <citation type="submission" date="2015-01" db="EMBL/GenBank/DDBJ databases">
        <title>Evolution of Trichinella species and genotypes.</title>
        <authorList>
            <person name="Korhonen P.K."/>
            <person name="Edoardo P."/>
            <person name="Giuseppe L.R."/>
            <person name="Gasser R.B."/>
        </authorList>
    </citation>
    <scope>NUCLEOTIDE SEQUENCE [LARGE SCALE GENOMIC DNA]</scope>
    <source>
        <strain evidence="2">ISS1980</strain>
    </source>
</reference>
<evidence type="ECO:0000313" key="3">
    <source>
        <dbReference type="Proteomes" id="UP000054843"/>
    </source>
</evidence>
<evidence type="ECO:0000313" key="2">
    <source>
        <dbReference type="EMBL" id="KRZ66091.1"/>
    </source>
</evidence>
<keyword evidence="1" id="KW-0812">Transmembrane</keyword>
<proteinExistence type="predicted"/>
<dbReference type="EMBL" id="JYDO01000267">
    <property type="protein sequence ID" value="KRZ66091.1"/>
    <property type="molecule type" value="Genomic_DNA"/>
</dbReference>
<gene>
    <name evidence="2" type="ORF">T10_53</name>
</gene>
<name>A0A0V1M2N1_9BILA</name>
<keyword evidence="1" id="KW-1133">Transmembrane helix</keyword>
<organism evidence="2 3">
    <name type="scientific">Trichinella papuae</name>
    <dbReference type="NCBI Taxonomy" id="268474"/>
    <lineage>
        <taxon>Eukaryota</taxon>
        <taxon>Metazoa</taxon>
        <taxon>Ecdysozoa</taxon>
        <taxon>Nematoda</taxon>
        <taxon>Enoplea</taxon>
        <taxon>Dorylaimia</taxon>
        <taxon>Trichinellida</taxon>
        <taxon>Trichinellidae</taxon>
        <taxon>Trichinella</taxon>
    </lineage>
</organism>
<keyword evidence="1" id="KW-0472">Membrane</keyword>
<sequence>MYRGNISGDEYLVWEESGTMIEFEKNRCHPTSEINNIIEDYKTGYSIGMCAVLVFNYLHACIAFCAGVVGKTRPPARHGEPVNQT</sequence>
<keyword evidence="3" id="KW-1185">Reference proteome</keyword>
<protein>
    <submittedName>
        <fullName evidence="2">Uncharacterized protein</fullName>
    </submittedName>
</protein>